<dbReference type="Pfam" id="PF00899">
    <property type="entry name" value="ThiF"/>
    <property type="match status" value="1"/>
</dbReference>
<dbReference type="InterPro" id="IPR000594">
    <property type="entry name" value="ThiF_NAD_FAD-bd"/>
</dbReference>
<evidence type="ECO:0000313" key="2">
    <source>
        <dbReference type="EMBL" id="KKN65991.1"/>
    </source>
</evidence>
<name>A0A0F9UXQ5_9ZZZZ</name>
<accession>A0A0F9UXQ5</accession>
<organism evidence="2">
    <name type="scientific">marine sediment metagenome</name>
    <dbReference type="NCBI Taxonomy" id="412755"/>
    <lineage>
        <taxon>unclassified sequences</taxon>
        <taxon>metagenomes</taxon>
        <taxon>ecological metagenomes</taxon>
    </lineage>
</organism>
<feature type="domain" description="THIF-type NAD/FAD binding fold" evidence="1">
    <location>
        <begin position="20"/>
        <end position="213"/>
    </location>
</feature>
<dbReference type="PANTHER" id="PTHR10953">
    <property type="entry name" value="UBIQUITIN-ACTIVATING ENZYME E1"/>
    <property type="match status" value="1"/>
</dbReference>
<proteinExistence type="predicted"/>
<evidence type="ECO:0000259" key="1">
    <source>
        <dbReference type="Pfam" id="PF00899"/>
    </source>
</evidence>
<gene>
    <name evidence="2" type="ORF">LCGC14_0475830</name>
</gene>
<dbReference type="SUPFAM" id="SSF69572">
    <property type="entry name" value="Activating enzymes of the ubiquitin-like proteins"/>
    <property type="match status" value="1"/>
</dbReference>
<dbReference type="GO" id="GO:0016779">
    <property type="term" value="F:nucleotidyltransferase activity"/>
    <property type="evidence" value="ECO:0007669"/>
    <property type="project" value="TreeGrafter"/>
</dbReference>
<dbReference type="Gene3D" id="3.40.50.720">
    <property type="entry name" value="NAD(P)-binding Rossmann-like Domain"/>
    <property type="match status" value="1"/>
</dbReference>
<reference evidence="2" key="1">
    <citation type="journal article" date="2015" name="Nature">
        <title>Complex archaea that bridge the gap between prokaryotes and eukaryotes.</title>
        <authorList>
            <person name="Spang A."/>
            <person name="Saw J.H."/>
            <person name="Jorgensen S.L."/>
            <person name="Zaremba-Niedzwiedzka K."/>
            <person name="Martijn J."/>
            <person name="Lind A.E."/>
            <person name="van Eijk R."/>
            <person name="Schleper C."/>
            <person name="Guy L."/>
            <person name="Ettema T.J."/>
        </authorList>
    </citation>
    <scope>NUCLEOTIDE SEQUENCE</scope>
</reference>
<dbReference type="GO" id="GO:0005737">
    <property type="term" value="C:cytoplasm"/>
    <property type="evidence" value="ECO:0007669"/>
    <property type="project" value="TreeGrafter"/>
</dbReference>
<dbReference type="GO" id="GO:0004792">
    <property type="term" value="F:thiosulfate-cyanide sulfurtransferase activity"/>
    <property type="evidence" value="ECO:0007669"/>
    <property type="project" value="TreeGrafter"/>
</dbReference>
<dbReference type="AlphaFoldDB" id="A0A0F9UXQ5"/>
<protein>
    <recommendedName>
        <fullName evidence="1">THIF-type NAD/FAD binding fold domain-containing protein</fullName>
    </recommendedName>
</protein>
<dbReference type="InterPro" id="IPR045886">
    <property type="entry name" value="ThiF/MoeB/HesA"/>
</dbReference>
<dbReference type="EMBL" id="LAZR01000512">
    <property type="protein sequence ID" value="KKN65991.1"/>
    <property type="molecule type" value="Genomic_DNA"/>
</dbReference>
<dbReference type="GO" id="GO:0008641">
    <property type="term" value="F:ubiquitin-like modifier activating enzyme activity"/>
    <property type="evidence" value="ECO:0007669"/>
    <property type="project" value="InterPro"/>
</dbReference>
<comment type="caution">
    <text evidence="2">The sequence shown here is derived from an EMBL/GenBank/DDBJ whole genome shotgun (WGS) entry which is preliminary data.</text>
</comment>
<sequence length="233" mass="25383">MGTNDGGDRYVRQAAIVPSDKIAGLRCMVVGVGAIGRQVALQLASIGATNIVIIDPDIVSLPNVVTQGYKEADLSWYKVSVLGPELLNINSELELNSHKKKFTRADAAGVDVVFVCVDDIEVRGFIFKCVKDNCIFFVDGRMAAETLRVLTVCNREMRGITEYSISIEDYESTLFKSAEAHPAPCTAKSTVYCANVAAGFMLAQFTKWLRGFEVESDLMLNLLAMELTVGGIE</sequence>
<dbReference type="InterPro" id="IPR035985">
    <property type="entry name" value="Ubiquitin-activating_enz"/>
</dbReference>
<dbReference type="PANTHER" id="PTHR10953:SF102">
    <property type="entry name" value="ADENYLYLTRANSFERASE AND SULFURTRANSFERASE MOCS3"/>
    <property type="match status" value="1"/>
</dbReference>